<dbReference type="RefSeq" id="WP_093585026.1">
    <property type="nucleotide sequence ID" value="NZ_FPBA01000044.1"/>
</dbReference>
<evidence type="ECO:0000256" key="1">
    <source>
        <dbReference type="SAM" id="Phobius"/>
    </source>
</evidence>
<proteinExistence type="predicted"/>
<keyword evidence="3" id="KW-1185">Reference proteome</keyword>
<organism evidence="2 3">
    <name type="scientific">Geodermatophilus amargosae</name>
    <dbReference type="NCBI Taxonomy" id="1296565"/>
    <lineage>
        <taxon>Bacteria</taxon>
        <taxon>Bacillati</taxon>
        <taxon>Actinomycetota</taxon>
        <taxon>Actinomycetes</taxon>
        <taxon>Geodermatophilales</taxon>
        <taxon>Geodermatophilaceae</taxon>
        <taxon>Geodermatophilus</taxon>
    </lineage>
</organism>
<accession>A0A1I7DBG1</accession>
<evidence type="ECO:0000313" key="3">
    <source>
        <dbReference type="Proteomes" id="UP000199546"/>
    </source>
</evidence>
<evidence type="ECO:0000313" key="2">
    <source>
        <dbReference type="EMBL" id="SFU08936.1"/>
    </source>
</evidence>
<keyword evidence="1" id="KW-0472">Membrane</keyword>
<gene>
    <name evidence="2" type="ORF">SAMN05660657_05571</name>
</gene>
<dbReference type="AlphaFoldDB" id="A0A1I7DBG1"/>
<feature type="transmembrane region" description="Helical" evidence="1">
    <location>
        <begin position="144"/>
        <end position="167"/>
    </location>
</feature>
<dbReference type="STRING" id="1296565.SAMN05660657_05571"/>
<dbReference type="OrthoDB" id="156718at2"/>
<keyword evidence="1" id="KW-1133">Transmembrane helix</keyword>
<dbReference type="Proteomes" id="UP000199546">
    <property type="component" value="Unassembled WGS sequence"/>
</dbReference>
<name>A0A1I7DBG1_9ACTN</name>
<keyword evidence="1" id="KW-0812">Transmembrane</keyword>
<protein>
    <submittedName>
        <fullName evidence="2">Uncharacterized protein</fullName>
    </submittedName>
</protein>
<reference evidence="3" key="1">
    <citation type="submission" date="2016-10" db="EMBL/GenBank/DDBJ databases">
        <authorList>
            <person name="Varghese N."/>
            <person name="Submissions S."/>
        </authorList>
    </citation>
    <scope>NUCLEOTIDE SEQUENCE [LARGE SCALE GENOMIC DNA]</scope>
    <source>
        <strain evidence="3">DSM 46136</strain>
    </source>
</reference>
<sequence>MFTSTAALVSDAAAMEDVNGIAAITGSPSLRLSATSTGPSGVFIGVGPADAVAGYLSGVAIDRVTDFSVDPFRIDVTGEPGAATASPPGEQDFWVVSDTSESIAGLAWPVQDGEYRLVVMNADGSPGLTSVVQVQLELPNAFPISLAVLVGSGIVATAGIALVVVAVSASRRAADR</sequence>
<dbReference type="EMBL" id="FPBA01000044">
    <property type="protein sequence ID" value="SFU08936.1"/>
    <property type="molecule type" value="Genomic_DNA"/>
</dbReference>